<comment type="caution">
    <text evidence="1">The sequence shown here is derived from an EMBL/GenBank/DDBJ whole genome shotgun (WGS) entry which is preliminary data.</text>
</comment>
<dbReference type="InterPro" id="IPR003718">
    <property type="entry name" value="OsmC/Ohr_fam"/>
</dbReference>
<sequence length="135" mass="15353">MVKVRWIENMKFVATGDSNHSIVMDTKKEFGGDESAPSPMEIVLFGLGGCTGMDVVAILKKMGYKIDEFYIHIEAERANEHPKVYKKIKVVYNIKGDIPYEKIEHAVNLSKEKYCSVSAMLSKTAEMEYEIKVIR</sequence>
<dbReference type="EMBL" id="DTHG01000017">
    <property type="protein sequence ID" value="HGW91170.1"/>
    <property type="molecule type" value="Genomic_DNA"/>
</dbReference>
<accession>A0A7C4UF62</accession>
<dbReference type="PANTHER" id="PTHR34352:SF1">
    <property type="entry name" value="PROTEIN YHFA"/>
    <property type="match status" value="1"/>
</dbReference>
<dbReference type="Gene3D" id="3.30.300.20">
    <property type="match status" value="1"/>
</dbReference>
<dbReference type="Gene3D" id="2.20.25.10">
    <property type="match status" value="1"/>
</dbReference>
<proteinExistence type="predicted"/>
<organism evidence="1">
    <name type="scientific">candidate division WOR-3 bacterium</name>
    <dbReference type="NCBI Taxonomy" id="2052148"/>
    <lineage>
        <taxon>Bacteria</taxon>
        <taxon>Bacteria division WOR-3</taxon>
    </lineage>
</organism>
<dbReference type="SUPFAM" id="SSF82784">
    <property type="entry name" value="OsmC-like"/>
    <property type="match status" value="1"/>
</dbReference>
<reference evidence="1" key="1">
    <citation type="journal article" date="2020" name="mSystems">
        <title>Genome- and Community-Level Interaction Insights into Carbon Utilization and Element Cycling Functions of Hydrothermarchaeota in Hydrothermal Sediment.</title>
        <authorList>
            <person name="Zhou Z."/>
            <person name="Liu Y."/>
            <person name="Xu W."/>
            <person name="Pan J."/>
            <person name="Luo Z.H."/>
            <person name="Li M."/>
        </authorList>
    </citation>
    <scope>NUCLEOTIDE SEQUENCE [LARGE SCALE GENOMIC DNA]</scope>
    <source>
        <strain evidence="1">SpSt-780</strain>
    </source>
</reference>
<dbReference type="InterPro" id="IPR036102">
    <property type="entry name" value="OsmC/Ohrsf"/>
</dbReference>
<protein>
    <submittedName>
        <fullName evidence="1">OsmC family peroxiredoxin</fullName>
    </submittedName>
</protein>
<evidence type="ECO:0000313" key="1">
    <source>
        <dbReference type="EMBL" id="HGW91170.1"/>
    </source>
</evidence>
<dbReference type="Pfam" id="PF02566">
    <property type="entry name" value="OsmC"/>
    <property type="match status" value="1"/>
</dbReference>
<name>A0A7C4UF62_UNCW3</name>
<dbReference type="PANTHER" id="PTHR34352">
    <property type="entry name" value="PROTEIN YHFA"/>
    <property type="match status" value="1"/>
</dbReference>
<dbReference type="AlphaFoldDB" id="A0A7C4UF62"/>
<gene>
    <name evidence="1" type="ORF">ENV67_01335</name>
</gene>
<dbReference type="InterPro" id="IPR015946">
    <property type="entry name" value="KH_dom-like_a/b"/>
</dbReference>